<accession>A0A5J4RCN7</accession>
<dbReference type="EMBL" id="SNRY01001317">
    <property type="protein sequence ID" value="KAA6331843.1"/>
    <property type="molecule type" value="Genomic_DNA"/>
</dbReference>
<sequence>MENAEKLIYESLMEFMNLDCINNKTEKSSNRLVFPVIRNKKRMVRRVSEQEAVFLFAKMLEQAEQNQFLYSVETPTTKKYRFSGDNTPTIDEVNGVSGNIDICLYENGERKHLIEFKALNPNQKSYSKDFLKLMYDEVGLTNYFVQVLKNTNAGTLPNIERKYDTAIKNAIKEGGTAQSHLRIFLCDMTGKRIILYGINGKSVEVICDTNTTACPPIQSFCS</sequence>
<evidence type="ECO:0000313" key="2">
    <source>
        <dbReference type="EMBL" id="KAA6331846.1"/>
    </source>
</evidence>
<evidence type="ECO:0000313" key="1">
    <source>
        <dbReference type="EMBL" id="KAA6331843.1"/>
    </source>
</evidence>
<dbReference type="EMBL" id="SNRY01001317">
    <property type="protein sequence ID" value="KAA6331846.1"/>
    <property type="molecule type" value="Genomic_DNA"/>
</dbReference>
<proteinExistence type="predicted"/>
<gene>
    <name evidence="1" type="ORF">EZS27_019588</name>
    <name evidence="2" type="ORF">EZS27_019591</name>
</gene>
<reference evidence="2" key="1">
    <citation type="submission" date="2019-03" db="EMBL/GenBank/DDBJ databases">
        <title>Single cell metagenomics reveals metabolic interactions within the superorganism composed of flagellate Streblomastix strix and complex community of Bacteroidetes bacteria on its surface.</title>
        <authorList>
            <person name="Treitli S.C."/>
            <person name="Kolisko M."/>
            <person name="Husnik F."/>
            <person name="Keeling P."/>
            <person name="Hampl V."/>
        </authorList>
    </citation>
    <scope>NUCLEOTIDE SEQUENCE</scope>
    <source>
        <strain evidence="2">STM</strain>
    </source>
</reference>
<comment type="caution">
    <text evidence="2">The sequence shown here is derived from an EMBL/GenBank/DDBJ whole genome shotgun (WGS) entry which is preliminary data.</text>
</comment>
<organism evidence="2">
    <name type="scientific">termite gut metagenome</name>
    <dbReference type="NCBI Taxonomy" id="433724"/>
    <lineage>
        <taxon>unclassified sequences</taxon>
        <taxon>metagenomes</taxon>
        <taxon>organismal metagenomes</taxon>
    </lineage>
</organism>
<dbReference type="AlphaFoldDB" id="A0A5J4RCN7"/>
<name>A0A5J4RCN7_9ZZZZ</name>
<protein>
    <submittedName>
        <fullName evidence="2">Uncharacterized protein</fullName>
    </submittedName>
</protein>